<organism evidence="2 3">
    <name type="scientific">Candidatus Adlerbacteria bacterium GW2011_GWC1_50_9</name>
    <dbReference type="NCBI Taxonomy" id="1618608"/>
    <lineage>
        <taxon>Bacteria</taxon>
        <taxon>Candidatus Adleribacteriota</taxon>
    </lineage>
</organism>
<evidence type="ECO:0000313" key="2">
    <source>
        <dbReference type="EMBL" id="KKW18198.1"/>
    </source>
</evidence>
<feature type="non-terminal residue" evidence="2">
    <location>
        <position position="58"/>
    </location>
</feature>
<keyword evidence="1" id="KW-0472">Membrane</keyword>
<dbReference type="Proteomes" id="UP000034201">
    <property type="component" value="Unassembled WGS sequence"/>
</dbReference>
<name>A0A0G1WHC0_9BACT</name>
<reference evidence="2 3" key="1">
    <citation type="journal article" date="2015" name="Nature">
        <title>rRNA introns, odd ribosomes, and small enigmatic genomes across a large radiation of phyla.</title>
        <authorList>
            <person name="Brown C.T."/>
            <person name="Hug L.A."/>
            <person name="Thomas B.C."/>
            <person name="Sharon I."/>
            <person name="Castelle C.J."/>
            <person name="Singh A."/>
            <person name="Wilkins M.J."/>
            <person name="Williams K.H."/>
            <person name="Banfield J.F."/>
        </authorList>
    </citation>
    <scope>NUCLEOTIDE SEQUENCE [LARGE SCALE GENOMIC DNA]</scope>
</reference>
<sequence length="58" mass="6423">MDWTTAKRIFRAGMLDFSRNAFVSVASILVMTVTLFVVGVTIFAGVILNATLDELRDK</sequence>
<evidence type="ECO:0000313" key="3">
    <source>
        <dbReference type="Proteomes" id="UP000034201"/>
    </source>
</evidence>
<dbReference type="EMBL" id="LCQQ01000089">
    <property type="protein sequence ID" value="KKW18198.1"/>
    <property type="molecule type" value="Genomic_DNA"/>
</dbReference>
<evidence type="ECO:0000256" key="1">
    <source>
        <dbReference type="SAM" id="Phobius"/>
    </source>
</evidence>
<protein>
    <submittedName>
        <fullName evidence="2">Uncharacterized protein</fullName>
    </submittedName>
</protein>
<gene>
    <name evidence="2" type="ORF">UY61_C0089G0001</name>
</gene>
<comment type="caution">
    <text evidence="2">The sequence shown here is derived from an EMBL/GenBank/DDBJ whole genome shotgun (WGS) entry which is preliminary data.</text>
</comment>
<keyword evidence="1" id="KW-0812">Transmembrane</keyword>
<proteinExistence type="predicted"/>
<keyword evidence="1" id="KW-1133">Transmembrane helix</keyword>
<dbReference type="AlphaFoldDB" id="A0A0G1WHC0"/>
<feature type="transmembrane region" description="Helical" evidence="1">
    <location>
        <begin position="21"/>
        <end position="48"/>
    </location>
</feature>
<accession>A0A0G1WHC0</accession>